<comment type="caution">
    <text evidence="2">The sequence shown here is derived from an EMBL/GenBank/DDBJ whole genome shotgun (WGS) entry which is preliminary data.</text>
</comment>
<evidence type="ECO:0008006" key="4">
    <source>
        <dbReference type="Google" id="ProtNLM"/>
    </source>
</evidence>
<keyword evidence="3" id="KW-1185">Reference proteome</keyword>
<dbReference type="EMBL" id="BEGY01000041">
    <property type="protein sequence ID" value="GAX79309.1"/>
    <property type="molecule type" value="Genomic_DNA"/>
</dbReference>
<feature type="compositionally biased region" description="Basic and acidic residues" evidence="1">
    <location>
        <begin position="82"/>
        <end position="93"/>
    </location>
</feature>
<evidence type="ECO:0000256" key="1">
    <source>
        <dbReference type="SAM" id="MobiDB-lite"/>
    </source>
</evidence>
<organism evidence="2 3">
    <name type="scientific">Chlamydomonas eustigma</name>
    <dbReference type="NCBI Taxonomy" id="1157962"/>
    <lineage>
        <taxon>Eukaryota</taxon>
        <taxon>Viridiplantae</taxon>
        <taxon>Chlorophyta</taxon>
        <taxon>core chlorophytes</taxon>
        <taxon>Chlorophyceae</taxon>
        <taxon>CS clade</taxon>
        <taxon>Chlamydomonadales</taxon>
        <taxon>Chlamydomonadaceae</taxon>
        <taxon>Chlamydomonas</taxon>
    </lineage>
</organism>
<reference evidence="2 3" key="1">
    <citation type="submission" date="2017-08" db="EMBL/GenBank/DDBJ databases">
        <title>Acidophilic green algal genome provides insights into adaptation to an acidic environment.</title>
        <authorList>
            <person name="Hirooka S."/>
            <person name="Hirose Y."/>
            <person name="Kanesaki Y."/>
            <person name="Higuchi S."/>
            <person name="Fujiwara T."/>
            <person name="Onuma R."/>
            <person name="Era A."/>
            <person name="Ohbayashi R."/>
            <person name="Uzuka A."/>
            <person name="Nozaki H."/>
            <person name="Yoshikawa H."/>
            <person name="Miyagishima S.Y."/>
        </authorList>
    </citation>
    <scope>NUCLEOTIDE SEQUENCE [LARGE SCALE GENOMIC DNA]</scope>
    <source>
        <strain evidence="2 3">NIES-2499</strain>
    </source>
</reference>
<sequence>MSRKSCVNILLQLGLAVRARSGLSSSPLISGSFAGRILSIEASQIIPDPSDVLKAATRSFSTSQTSFTSNLLKVLKEEIKHEEEGYEKPEEIKSGPPAPFTLQESADGDTLLTLKRKFNGEDIAVDLHVNNQPSHDMGDGENANEDGETLNLVTFNVTVTKGSSSLVFECESDGTYVGIVHLSHEPKDGHSSESSYTGPVFAELDESLQNEMSQYLSDRGVTEELGEYLRHLIYDKEQREYMAWLKKVGDFVQ</sequence>
<evidence type="ECO:0000313" key="3">
    <source>
        <dbReference type="Proteomes" id="UP000232323"/>
    </source>
</evidence>
<dbReference type="STRING" id="1157962.A0A250X8R6"/>
<dbReference type="SUPFAM" id="SSF54529">
    <property type="entry name" value="Mitochondrial glycoprotein MAM33-like"/>
    <property type="match status" value="1"/>
</dbReference>
<dbReference type="PANTHER" id="PTHR10826">
    <property type="entry name" value="COMPLEMENT COMPONENT 1"/>
    <property type="match status" value="1"/>
</dbReference>
<dbReference type="Proteomes" id="UP000232323">
    <property type="component" value="Unassembled WGS sequence"/>
</dbReference>
<dbReference type="AlphaFoldDB" id="A0A250X8R6"/>
<dbReference type="Gene3D" id="3.10.280.10">
    <property type="entry name" value="Mitochondrial glycoprotein"/>
    <property type="match status" value="1"/>
</dbReference>
<gene>
    <name evidence="2" type="ORF">CEUSTIGMA_g6750.t1</name>
</gene>
<feature type="region of interest" description="Disordered" evidence="1">
    <location>
        <begin position="82"/>
        <end position="105"/>
    </location>
</feature>
<dbReference type="OrthoDB" id="278212at2759"/>
<name>A0A250X8R6_9CHLO</name>
<proteinExistence type="predicted"/>
<protein>
    <recommendedName>
        <fullName evidence="4">Mitochondrial glycoprotein domain-containing protein</fullName>
    </recommendedName>
</protein>
<evidence type="ECO:0000313" key="2">
    <source>
        <dbReference type="EMBL" id="GAX79309.1"/>
    </source>
</evidence>
<dbReference type="Pfam" id="PF02330">
    <property type="entry name" value="MAM33"/>
    <property type="match status" value="1"/>
</dbReference>
<dbReference type="GO" id="GO:0005759">
    <property type="term" value="C:mitochondrial matrix"/>
    <property type="evidence" value="ECO:0007669"/>
    <property type="project" value="InterPro"/>
</dbReference>
<dbReference type="PANTHER" id="PTHR10826:SF1">
    <property type="entry name" value="COMPLEMENT COMPONENT 1 Q SUBCOMPONENT-BINDING PROTEIN, MITOCHONDRIAL"/>
    <property type="match status" value="1"/>
</dbReference>
<dbReference type="InterPro" id="IPR036561">
    <property type="entry name" value="MAM33_sf"/>
</dbReference>
<accession>A0A250X8R6</accession>
<dbReference type="InterPro" id="IPR003428">
    <property type="entry name" value="MAM33"/>
</dbReference>